<keyword evidence="5" id="KW-0732">Signal</keyword>
<dbReference type="InterPro" id="IPR017871">
    <property type="entry name" value="ABC_transporter-like_CS"/>
</dbReference>
<dbReference type="GO" id="GO:0005524">
    <property type="term" value="F:ATP binding"/>
    <property type="evidence" value="ECO:0007669"/>
    <property type="project" value="UniProtKB-KW"/>
</dbReference>
<evidence type="ECO:0000313" key="7">
    <source>
        <dbReference type="EMBL" id="MBH9553643.1"/>
    </source>
</evidence>
<dbReference type="PANTHER" id="PTHR42939:SF1">
    <property type="entry name" value="ABC TRANSPORTER ATP-BINDING PROTEIN ALBC-RELATED"/>
    <property type="match status" value="1"/>
</dbReference>
<proteinExistence type="predicted"/>
<protein>
    <submittedName>
        <fullName evidence="7">ABC transporter ATP-binding protein</fullName>
    </submittedName>
</protein>
<sequence length="311" mass="33661">MSRLTNLALPWWKAPRHAAAPASAGLSLHATAATPDTAAPVHITGLSLRYGNAGPAVLNGLDWRLQPGQVVGLLGRNGAGKTSLLEALLGLREPLAGEVRLFGQPATAIDDTVRARIGYVPQQNDLFEGLTATEMLAYFRSFYPRWNEARVNHLLQRWQLPTDQPIGRLSGGQQQRLAIIRALAHEPELLVLDEPVASLDPLARRDFLRELVEQVLDRGTTVVFSTHILSDLERVAFNVAFLQAGRIRLQAPLDELLEECQWLSGPPAALQAAGGEFLAQVGGRTLVRGAAAHPGVQAQGVTLEDLFEALT</sequence>
<dbReference type="PANTHER" id="PTHR42939">
    <property type="entry name" value="ABC TRANSPORTER ATP-BINDING PROTEIN ALBC-RELATED"/>
    <property type="match status" value="1"/>
</dbReference>
<evidence type="ECO:0000256" key="4">
    <source>
        <dbReference type="ARBA" id="ARBA00022840"/>
    </source>
</evidence>
<dbReference type="CDD" id="cd03230">
    <property type="entry name" value="ABC_DR_subfamily_A"/>
    <property type="match status" value="1"/>
</dbReference>
<keyword evidence="2" id="KW-0472">Membrane</keyword>
<feature type="signal peptide" evidence="5">
    <location>
        <begin position="1"/>
        <end position="32"/>
    </location>
</feature>
<dbReference type="Proteomes" id="UP000620139">
    <property type="component" value="Unassembled WGS sequence"/>
</dbReference>
<evidence type="ECO:0000313" key="8">
    <source>
        <dbReference type="Proteomes" id="UP000620139"/>
    </source>
</evidence>
<dbReference type="EMBL" id="JAEDAL010000006">
    <property type="protein sequence ID" value="MBH9553643.1"/>
    <property type="molecule type" value="Genomic_DNA"/>
</dbReference>
<dbReference type="SMART" id="SM00382">
    <property type="entry name" value="AAA"/>
    <property type="match status" value="1"/>
</dbReference>
<dbReference type="RefSeq" id="WP_198101257.1">
    <property type="nucleotide sequence ID" value="NZ_JAEDAL010000006.1"/>
</dbReference>
<evidence type="ECO:0000256" key="2">
    <source>
        <dbReference type="ARBA" id="ARBA00022475"/>
    </source>
</evidence>
<dbReference type="AlphaFoldDB" id="A0A931J180"/>
<feature type="chain" id="PRO_5037910286" evidence="5">
    <location>
        <begin position="33"/>
        <end position="311"/>
    </location>
</feature>
<keyword evidence="1" id="KW-0813">Transport</keyword>
<gene>
    <name evidence="7" type="ORF">I7X43_12400</name>
</gene>
<keyword evidence="4 7" id="KW-0067">ATP-binding</keyword>
<dbReference type="SUPFAM" id="SSF52540">
    <property type="entry name" value="P-loop containing nucleoside triphosphate hydrolases"/>
    <property type="match status" value="1"/>
</dbReference>
<dbReference type="PROSITE" id="PS00211">
    <property type="entry name" value="ABC_TRANSPORTER_1"/>
    <property type="match status" value="1"/>
</dbReference>
<evidence type="ECO:0000256" key="3">
    <source>
        <dbReference type="ARBA" id="ARBA00022741"/>
    </source>
</evidence>
<dbReference type="InterPro" id="IPR051782">
    <property type="entry name" value="ABC_Transporter_VariousFunc"/>
</dbReference>
<dbReference type="InterPro" id="IPR003593">
    <property type="entry name" value="AAA+_ATPase"/>
</dbReference>
<keyword evidence="8" id="KW-1185">Reference proteome</keyword>
<keyword evidence="2" id="KW-1003">Cell membrane</keyword>
<evidence type="ECO:0000256" key="1">
    <source>
        <dbReference type="ARBA" id="ARBA00022448"/>
    </source>
</evidence>
<dbReference type="InterPro" id="IPR027417">
    <property type="entry name" value="P-loop_NTPase"/>
</dbReference>
<dbReference type="Pfam" id="PF00005">
    <property type="entry name" value="ABC_tran"/>
    <property type="match status" value="1"/>
</dbReference>
<dbReference type="PROSITE" id="PS50893">
    <property type="entry name" value="ABC_TRANSPORTER_2"/>
    <property type="match status" value="1"/>
</dbReference>
<dbReference type="GO" id="GO:0016887">
    <property type="term" value="F:ATP hydrolysis activity"/>
    <property type="evidence" value="ECO:0007669"/>
    <property type="project" value="InterPro"/>
</dbReference>
<accession>A0A931J180</accession>
<evidence type="ECO:0000256" key="5">
    <source>
        <dbReference type="SAM" id="SignalP"/>
    </source>
</evidence>
<organism evidence="7 8">
    <name type="scientific">Inhella gelatinilytica</name>
    <dbReference type="NCBI Taxonomy" id="2795030"/>
    <lineage>
        <taxon>Bacteria</taxon>
        <taxon>Pseudomonadati</taxon>
        <taxon>Pseudomonadota</taxon>
        <taxon>Betaproteobacteria</taxon>
        <taxon>Burkholderiales</taxon>
        <taxon>Sphaerotilaceae</taxon>
        <taxon>Inhella</taxon>
    </lineage>
</organism>
<dbReference type="Gene3D" id="3.40.50.300">
    <property type="entry name" value="P-loop containing nucleotide triphosphate hydrolases"/>
    <property type="match status" value="1"/>
</dbReference>
<reference evidence="7" key="1">
    <citation type="submission" date="2020-12" db="EMBL/GenBank/DDBJ databases">
        <title>The genome sequence of Inhella sp. 4Y17.</title>
        <authorList>
            <person name="Liu Y."/>
        </authorList>
    </citation>
    <scope>NUCLEOTIDE SEQUENCE</scope>
    <source>
        <strain evidence="7">4Y10</strain>
    </source>
</reference>
<keyword evidence="3" id="KW-0547">Nucleotide-binding</keyword>
<comment type="caution">
    <text evidence="7">The sequence shown here is derived from an EMBL/GenBank/DDBJ whole genome shotgun (WGS) entry which is preliminary data.</text>
</comment>
<evidence type="ECO:0000259" key="6">
    <source>
        <dbReference type="PROSITE" id="PS50893"/>
    </source>
</evidence>
<name>A0A931J180_9BURK</name>
<feature type="domain" description="ABC transporter" evidence="6">
    <location>
        <begin position="41"/>
        <end position="269"/>
    </location>
</feature>
<dbReference type="InterPro" id="IPR003439">
    <property type="entry name" value="ABC_transporter-like_ATP-bd"/>
</dbReference>